<reference evidence="4" key="1">
    <citation type="journal article" date="2019" name="Int. J. Syst. Evol. Microbiol.">
        <title>The Global Catalogue of Microorganisms (GCM) 10K type strain sequencing project: providing services to taxonomists for standard genome sequencing and annotation.</title>
        <authorList>
            <consortium name="The Broad Institute Genomics Platform"/>
            <consortium name="The Broad Institute Genome Sequencing Center for Infectious Disease"/>
            <person name="Wu L."/>
            <person name="Ma J."/>
        </authorList>
    </citation>
    <scope>NUCLEOTIDE SEQUENCE [LARGE SCALE GENOMIC DNA]</scope>
    <source>
        <strain evidence="4">KCTC 33522</strain>
    </source>
</reference>
<feature type="transmembrane region" description="Helical" evidence="2">
    <location>
        <begin position="70"/>
        <end position="101"/>
    </location>
</feature>
<keyword evidence="2" id="KW-0472">Membrane</keyword>
<feature type="coiled-coil region" evidence="1">
    <location>
        <begin position="334"/>
        <end position="375"/>
    </location>
</feature>
<keyword evidence="2" id="KW-1133">Transmembrane helix</keyword>
<accession>A0ABW5Y0Y8</accession>
<name>A0ABW5Y0Y8_9BACL</name>
<sequence>MTFQMQKIFESFDATIQDLDDGENEQFIDQVEHYLQSLPLDKQKEIKEKLNINDLTSRTIRNLMLTQGSAAMLAIIVEVMGFAAFTTLTSTIAAITGFFGITLSFSSYIFLTSAFSILTGPIGLIAIAAGGGVMLKKQNDKVSKMFVPIGVVQLLLPIMMGEPEGRHYEAFIEAWMVPYEKQKAIQREIHKLKDTYKEYEHQLSTYRELKYKAFLEENKEEQNIEQQMAQMARFLEDIPENEKSARYLELSSGMKPILLYKAKLEKKITLNDANKGMFNAVKNLVANTSLKSKISDCDKLYERVAKQRVDETIEMKPPCLKKYWEAIAVINAQIKSCKQQQQECSKKISEAEKTMVTLKETISTKENDLKRHQKRWYGLKDVK</sequence>
<organism evidence="3 4">
    <name type="scientific">Kurthia populi</name>
    <dbReference type="NCBI Taxonomy" id="1562132"/>
    <lineage>
        <taxon>Bacteria</taxon>
        <taxon>Bacillati</taxon>
        <taxon>Bacillota</taxon>
        <taxon>Bacilli</taxon>
        <taxon>Bacillales</taxon>
        <taxon>Caryophanaceae</taxon>
        <taxon>Kurthia</taxon>
    </lineage>
</organism>
<evidence type="ECO:0000256" key="2">
    <source>
        <dbReference type="SAM" id="Phobius"/>
    </source>
</evidence>
<evidence type="ECO:0000256" key="1">
    <source>
        <dbReference type="SAM" id="Coils"/>
    </source>
</evidence>
<keyword evidence="4" id="KW-1185">Reference proteome</keyword>
<comment type="caution">
    <text evidence="3">The sequence shown here is derived from an EMBL/GenBank/DDBJ whole genome shotgun (WGS) entry which is preliminary data.</text>
</comment>
<evidence type="ECO:0000313" key="4">
    <source>
        <dbReference type="Proteomes" id="UP001597568"/>
    </source>
</evidence>
<dbReference type="Proteomes" id="UP001597568">
    <property type="component" value="Unassembled WGS sequence"/>
</dbReference>
<keyword evidence="2" id="KW-0812">Transmembrane</keyword>
<protein>
    <submittedName>
        <fullName evidence="3">Uncharacterized protein</fullName>
    </submittedName>
</protein>
<keyword evidence="1" id="KW-0175">Coiled coil</keyword>
<proteinExistence type="predicted"/>
<feature type="transmembrane region" description="Helical" evidence="2">
    <location>
        <begin position="107"/>
        <end position="135"/>
    </location>
</feature>
<feature type="coiled-coil region" evidence="1">
    <location>
        <begin position="182"/>
        <end position="237"/>
    </location>
</feature>
<dbReference type="EMBL" id="JBHUOR010000078">
    <property type="protein sequence ID" value="MFD2868930.1"/>
    <property type="molecule type" value="Genomic_DNA"/>
</dbReference>
<gene>
    <name evidence="3" type="ORF">ACFSY7_10525</name>
</gene>
<evidence type="ECO:0000313" key="3">
    <source>
        <dbReference type="EMBL" id="MFD2868930.1"/>
    </source>
</evidence>